<dbReference type="Proteomes" id="UP000288429">
    <property type="component" value="Unassembled WGS sequence"/>
</dbReference>
<reference evidence="2 3" key="1">
    <citation type="submission" date="2017-06" db="EMBL/GenBank/DDBJ databases">
        <title>Cmopartive genomic analysis of Ambrosia Fusariam Clade fungi.</title>
        <authorList>
            <person name="Stajich J.E."/>
            <person name="Carrillo J."/>
            <person name="Kijimoto T."/>
            <person name="Eskalen A."/>
            <person name="O'Donnell K."/>
            <person name="Kasson M."/>
        </authorList>
    </citation>
    <scope>NUCLEOTIDE SEQUENCE [LARGE SCALE GENOMIC DNA]</scope>
    <source>
        <strain evidence="2 3">NRRL 20438</strain>
    </source>
</reference>
<proteinExistence type="predicted"/>
<organism evidence="2 3">
    <name type="scientific">Fusarium ambrosium</name>
    <dbReference type="NCBI Taxonomy" id="131363"/>
    <lineage>
        <taxon>Eukaryota</taxon>
        <taxon>Fungi</taxon>
        <taxon>Dikarya</taxon>
        <taxon>Ascomycota</taxon>
        <taxon>Pezizomycotina</taxon>
        <taxon>Sordariomycetes</taxon>
        <taxon>Hypocreomycetidae</taxon>
        <taxon>Hypocreales</taxon>
        <taxon>Nectriaceae</taxon>
        <taxon>Fusarium</taxon>
        <taxon>Fusarium solani species complex</taxon>
    </lineage>
</organism>
<dbReference type="PANTHER" id="PTHR33112">
    <property type="entry name" value="DOMAIN PROTEIN, PUTATIVE-RELATED"/>
    <property type="match status" value="1"/>
</dbReference>
<protein>
    <recommendedName>
        <fullName evidence="1">Heterokaryon incompatibility domain-containing protein</fullName>
    </recommendedName>
</protein>
<dbReference type="EMBL" id="NIZV01000020">
    <property type="protein sequence ID" value="RSM18643.1"/>
    <property type="molecule type" value="Genomic_DNA"/>
</dbReference>
<accession>A0A428UWG5</accession>
<evidence type="ECO:0000313" key="2">
    <source>
        <dbReference type="EMBL" id="RSM18643.1"/>
    </source>
</evidence>
<sequence>MAMTDQVCLDNAASKLIPRRPINLDPASKSSFDLARGWFQTCLADHPKCPKPSLNFMPKRVISISQNQSEFTLRLVETEGIRDLYCALSYCWGGDQKTKATKETLPQLKDGIAFDKLPATLQDAVTTTHGLGLHYLFVDSLCILQDDEEDMHTQIAQMSEIYSEAAITILASRAKGVEFSFLHKRQTSIPSSRSRDSLYKMSLRCPSGELGSVVVLSNFSSGKNSSRPLESRAWALQENLLSARTLDYEDDHTTWRCSTMNNITDGWLSTLEFLHKLGFASVPEFLRPRSAIKATDETEHRVERRELFHQWRRLVDYYAKLELSFPDDKLPAISALAGRMGSALGDEYLAGIWKSRIPRVLLWDVRHKYPRPRRYRAPSWSWAAVDGDPARISSIDQSFSLEVFEGHTELESPAAPYGAVKGGHLVVRGRLRRVVLSGIKGRVYTRVGKSESTKVKLTNLFHIVEPGWKGTEAWIPMSFDAVEQEFQDNADMDIAMLEVSEDEFGPCHGLVLRPLGSQRFSRLGIFNYLYGPDYLDLGSSQGSEADGSLGRDGEWEPLYEKWLQGVRGCDLTTLTLV</sequence>
<evidence type="ECO:0000259" key="1">
    <source>
        <dbReference type="Pfam" id="PF06985"/>
    </source>
</evidence>
<evidence type="ECO:0000313" key="3">
    <source>
        <dbReference type="Proteomes" id="UP000288429"/>
    </source>
</evidence>
<gene>
    <name evidence="2" type="ORF">CDV31_002572</name>
</gene>
<dbReference type="PANTHER" id="PTHR33112:SF16">
    <property type="entry name" value="HETEROKARYON INCOMPATIBILITY DOMAIN-CONTAINING PROTEIN"/>
    <property type="match status" value="1"/>
</dbReference>
<name>A0A428UWG5_9HYPO</name>
<dbReference type="InterPro" id="IPR010730">
    <property type="entry name" value="HET"/>
</dbReference>
<feature type="domain" description="Heterokaryon incompatibility" evidence="1">
    <location>
        <begin position="85"/>
        <end position="238"/>
    </location>
</feature>
<comment type="caution">
    <text evidence="2">The sequence shown here is derived from an EMBL/GenBank/DDBJ whole genome shotgun (WGS) entry which is preliminary data.</text>
</comment>
<dbReference type="AlphaFoldDB" id="A0A428UWG5"/>
<keyword evidence="3" id="KW-1185">Reference proteome</keyword>
<dbReference type="Pfam" id="PF06985">
    <property type="entry name" value="HET"/>
    <property type="match status" value="1"/>
</dbReference>